<keyword evidence="2" id="KW-1185">Reference proteome</keyword>
<accession>A0AC61RTW2</accession>
<reference evidence="1" key="1">
    <citation type="submission" date="2019-04" db="EMBL/GenBank/DDBJ databases">
        <title>Microbes associate with the intestines of laboratory mice.</title>
        <authorList>
            <person name="Navarre W."/>
            <person name="Wong E."/>
            <person name="Huang K."/>
            <person name="Tropini C."/>
            <person name="Ng K."/>
            <person name="Yu B."/>
        </authorList>
    </citation>
    <scope>NUCLEOTIDE SEQUENCE</scope>
    <source>
        <strain evidence="1">NM01_1-7b</strain>
    </source>
</reference>
<comment type="caution">
    <text evidence="1">The sequence shown here is derived from an EMBL/GenBank/DDBJ whole genome shotgun (WGS) entry which is preliminary data.</text>
</comment>
<organism evidence="1 2">
    <name type="scientific">Petralouisia muris</name>
    <dbReference type="NCBI Taxonomy" id="3032872"/>
    <lineage>
        <taxon>Bacteria</taxon>
        <taxon>Bacillati</taxon>
        <taxon>Bacillota</taxon>
        <taxon>Clostridia</taxon>
        <taxon>Lachnospirales</taxon>
        <taxon>Lachnospiraceae</taxon>
        <taxon>Petralouisia</taxon>
    </lineage>
</organism>
<keyword evidence="1" id="KW-0282">Flagellum</keyword>
<evidence type="ECO:0000313" key="1">
    <source>
        <dbReference type="EMBL" id="TGY95146.1"/>
    </source>
</evidence>
<name>A0AC61RTW2_9FIRM</name>
<dbReference type="EMBL" id="SRYA01000034">
    <property type="protein sequence ID" value="TGY95146.1"/>
    <property type="molecule type" value="Genomic_DNA"/>
</dbReference>
<evidence type="ECO:0000313" key="2">
    <source>
        <dbReference type="Proteomes" id="UP000304953"/>
    </source>
</evidence>
<keyword evidence="1" id="KW-0969">Cilium</keyword>
<protein>
    <submittedName>
        <fullName evidence="1">Flagellar hook-associated protein FlgK</fullName>
    </submittedName>
</protein>
<keyword evidence="1" id="KW-0966">Cell projection</keyword>
<gene>
    <name evidence="1" type="primary">flgK</name>
    <name evidence="1" type="ORF">E5329_16415</name>
</gene>
<proteinExistence type="predicted"/>
<dbReference type="Proteomes" id="UP000304953">
    <property type="component" value="Unassembled WGS sequence"/>
</dbReference>
<sequence length="613" mass="68561">MPSTFFGLTIAGSALNSFHAATNTVANNISNVNTKGYTRQEAVRVAAEALRTNQRYGMVGSGVTTTEIIQKRDFYYDVKYWENNARVGMYDTKLYGMQQIEDFLLDDDSAKGFTTILNEMFSAMEDLQKTPESLDARKAFISKSQNFVNFFNSMNVGLTRIQEDFNQEIAAQVANINSIGQKIALLNKQINVIELQGTNANELRDQRALLVDQLSELVPVEVIESPVANSNYPDVYTGATNYVLKINGQTLVENFEYNTLECQARNYKVNQSDAEGLYEIRWSHTGMEFNASGKNCTGRLKALFDIRDGNNNEAFQGRIDSFTAGNGGSIVSVKNPSITSINGMTMPSEGVITLGNKNFAYSGFTYNAETQTYEFQLKTTLSVEEQNAMNNRSAVIGSNIDAMGVPYYQAQANNFIREFAKQFNLIHKSGVDLNGNEGKSFFVAKDPTDGTEYNFDGYHGMQDMDDTMTSTGNYYYLLTASSVKVDKDLELDPRLLVTMYQSDLEDDVASQDIVEKMLTLKSEVTMFRGVGADQFLACLISDNTVDTQKAKNFLESYTNINETIIQKRMSISGVDEDEEALDMLKFQNAYNLASRMIQTMTEMYDRLILETGV</sequence>